<dbReference type="InterPro" id="IPR000792">
    <property type="entry name" value="Tscrpt_reg_LuxR_C"/>
</dbReference>
<feature type="domain" description="HTH luxR-type" evidence="4">
    <location>
        <begin position="139"/>
        <end position="204"/>
    </location>
</feature>
<dbReference type="Pfam" id="PF00196">
    <property type="entry name" value="GerE"/>
    <property type="match status" value="1"/>
</dbReference>
<feature type="domain" description="Response regulatory" evidence="5">
    <location>
        <begin position="3"/>
        <end position="119"/>
    </location>
</feature>
<dbReference type="AlphaFoldDB" id="A0A543PXZ4"/>
<dbReference type="CDD" id="cd17535">
    <property type="entry name" value="REC_NarL-like"/>
    <property type="match status" value="1"/>
</dbReference>
<dbReference type="PROSITE" id="PS50110">
    <property type="entry name" value="RESPONSE_REGULATORY"/>
    <property type="match status" value="1"/>
</dbReference>
<dbReference type="InterPro" id="IPR016032">
    <property type="entry name" value="Sig_transdc_resp-reg_C-effctor"/>
</dbReference>
<evidence type="ECO:0000256" key="1">
    <source>
        <dbReference type="ARBA" id="ARBA00022553"/>
    </source>
</evidence>
<keyword evidence="1 3" id="KW-0597">Phosphoprotein</keyword>
<dbReference type="Proteomes" id="UP000320085">
    <property type="component" value="Unassembled WGS sequence"/>
</dbReference>
<protein>
    <submittedName>
        <fullName evidence="6">LuxR family two component transcriptional regulator</fullName>
    </submittedName>
</protein>
<dbReference type="PANTHER" id="PTHR43214">
    <property type="entry name" value="TWO-COMPONENT RESPONSE REGULATOR"/>
    <property type="match status" value="1"/>
</dbReference>
<dbReference type="OrthoDB" id="9808843at2"/>
<dbReference type="CDD" id="cd06170">
    <property type="entry name" value="LuxR_C_like"/>
    <property type="match status" value="1"/>
</dbReference>
<evidence type="ECO:0000313" key="7">
    <source>
        <dbReference type="Proteomes" id="UP000320085"/>
    </source>
</evidence>
<evidence type="ECO:0000313" key="6">
    <source>
        <dbReference type="EMBL" id="TQN48956.1"/>
    </source>
</evidence>
<dbReference type="Pfam" id="PF00072">
    <property type="entry name" value="Response_reg"/>
    <property type="match status" value="1"/>
</dbReference>
<dbReference type="InterPro" id="IPR039420">
    <property type="entry name" value="WalR-like"/>
</dbReference>
<comment type="caution">
    <text evidence="6">The sequence shown here is derived from an EMBL/GenBank/DDBJ whole genome shotgun (WGS) entry which is preliminary data.</text>
</comment>
<proteinExistence type="predicted"/>
<dbReference type="InterPro" id="IPR001789">
    <property type="entry name" value="Sig_transdc_resp-reg_receiver"/>
</dbReference>
<dbReference type="PANTHER" id="PTHR43214:SF43">
    <property type="entry name" value="TWO-COMPONENT RESPONSE REGULATOR"/>
    <property type="match status" value="1"/>
</dbReference>
<name>A0A543PXZ4_9MICO</name>
<gene>
    <name evidence="6" type="ORF">FHX52_2111</name>
</gene>
<dbReference type="InterPro" id="IPR058245">
    <property type="entry name" value="NreC/VraR/RcsB-like_REC"/>
</dbReference>
<dbReference type="GO" id="GO:0003677">
    <property type="term" value="F:DNA binding"/>
    <property type="evidence" value="ECO:0007669"/>
    <property type="project" value="UniProtKB-KW"/>
</dbReference>
<dbReference type="InterPro" id="IPR011006">
    <property type="entry name" value="CheY-like_superfamily"/>
</dbReference>
<dbReference type="PRINTS" id="PR00038">
    <property type="entry name" value="HTHLUXR"/>
</dbReference>
<dbReference type="SUPFAM" id="SSF52172">
    <property type="entry name" value="CheY-like"/>
    <property type="match status" value="1"/>
</dbReference>
<sequence length="206" mass="21704">MTSVVVVDDHRLVRAGLRTIIDASPDLQVVGEAGDGAQAVTVVSEAAPDVVLMDLSMPGVDGIEAIRRLRAAGLETPVVVLTSFAEAERVRSALEAGAVGYLLKDSEPRDVLEAVRAAAAGHAPLDPRVARALLPSADRGASDVSLSGREREVLSHVAKGLANKQIARTLGISERTVKVHLGNVFRRIGVSDRTSAALWARDHDIT</sequence>
<dbReference type="GO" id="GO:0006355">
    <property type="term" value="P:regulation of DNA-templated transcription"/>
    <property type="evidence" value="ECO:0007669"/>
    <property type="project" value="InterPro"/>
</dbReference>
<evidence type="ECO:0000256" key="2">
    <source>
        <dbReference type="ARBA" id="ARBA00023125"/>
    </source>
</evidence>
<dbReference type="PROSITE" id="PS50043">
    <property type="entry name" value="HTH_LUXR_2"/>
    <property type="match status" value="1"/>
</dbReference>
<evidence type="ECO:0000259" key="4">
    <source>
        <dbReference type="PROSITE" id="PS50043"/>
    </source>
</evidence>
<reference evidence="6 7" key="1">
    <citation type="submission" date="2019-06" db="EMBL/GenBank/DDBJ databases">
        <title>Sequencing the genomes of 1000 actinobacteria strains.</title>
        <authorList>
            <person name="Klenk H.-P."/>
        </authorList>
    </citation>
    <scope>NUCLEOTIDE SEQUENCE [LARGE SCALE GENOMIC DNA]</scope>
    <source>
        <strain evidence="6 7">DSM 21776</strain>
    </source>
</reference>
<dbReference type="SMART" id="SM00448">
    <property type="entry name" value="REC"/>
    <property type="match status" value="1"/>
</dbReference>
<dbReference type="EMBL" id="VFQF01000001">
    <property type="protein sequence ID" value="TQN48956.1"/>
    <property type="molecule type" value="Genomic_DNA"/>
</dbReference>
<dbReference type="SMART" id="SM00421">
    <property type="entry name" value="HTH_LUXR"/>
    <property type="match status" value="1"/>
</dbReference>
<dbReference type="GO" id="GO:0000160">
    <property type="term" value="P:phosphorelay signal transduction system"/>
    <property type="evidence" value="ECO:0007669"/>
    <property type="project" value="InterPro"/>
</dbReference>
<dbReference type="RefSeq" id="WP_141821821.1">
    <property type="nucleotide sequence ID" value="NZ_BAAAQC010000013.1"/>
</dbReference>
<dbReference type="PROSITE" id="PS00622">
    <property type="entry name" value="HTH_LUXR_1"/>
    <property type="match status" value="1"/>
</dbReference>
<dbReference type="SUPFAM" id="SSF46894">
    <property type="entry name" value="C-terminal effector domain of the bipartite response regulators"/>
    <property type="match status" value="1"/>
</dbReference>
<feature type="modified residue" description="4-aspartylphosphate" evidence="3">
    <location>
        <position position="54"/>
    </location>
</feature>
<evidence type="ECO:0000256" key="3">
    <source>
        <dbReference type="PROSITE-ProRule" id="PRU00169"/>
    </source>
</evidence>
<accession>A0A543PXZ4</accession>
<organism evidence="6 7">
    <name type="scientific">Humibacillus xanthopallidus</name>
    <dbReference type="NCBI Taxonomy" id="412689"/>
    <lineage>
        <taxon>Bacteria</taxon>
        <taxon>Bacillati</taxon>
        <taxon>Actinomycetota</taxon>
        <taxon>Actinomycetes</taxon>
        <taxon>Micrococcales</taxon>
        <taxon>Intrasporangiaceae</taxon>
        <taxon>Humibacillus</taxon>
    </lineage>
</organism>
<dbReference type="Gene3D" id="3.40.50.2300">
    <property type="match status" value="1"/>
</dbReference>
<evidence type="ECO:0000259" key="5">
    <source>
        <dbReference type="PROSITE" id="PS50110"/>
    </source>
</evidence>
<keyword evidence="2" id="KW-0238">DNA-binding</keyword>